<protein>
    <submittedName>
        <fullName evidence="1">Uncharacterized protein</fullName>
    </submittedName>
</protein>
<accession>A0A438IN60</accession>
<gene>
    <name evidence="1" type="ORF">CK203_031909</name>
</gene>
<reference evidence="1 2" key="1">
    <citation type="journal article" date="2018" name="PLoS Genet.">
        <title>Population sequencing reveals clonal diversity and ancestral inbreeding in the grapevine cultivar Chardonnay.</title>
        <authorList>
            <person name="Roach M.J."/>
            <person name="Johnson D.L."/>
            <person name="Bohlmann J."/>
            <person name="van Vuuren H.J."/>
            <person name="Jones S.J."/>
            <person name="Pretorius I.S."/>
            <person name="Schmidt S.A."/>
            <person name="Borneman A.R."/>
        </authorList>
    </citation>
    <scope>NUCLEOTIDE SEQUENCE [LARGE SCALE GENOMIC DNA]</scope>
    <source>
        <strain evidence="2">cv. Chardonnay</strain>
        <tissue evidence="1">Leaf</tissue>
    </source>
</reference>
<dbReference type="AlphaFoldDB" id="A0A438IN60"/>
<comment type="caution">
    <text evidence="1">The sequence shown here is derived from an EMBL/GenBank/DDBJ whole genome shotgun (WGS) entry which is preliminary data.</text>
</comment>
<organism evidence="1 2">
    <name type="scientific">Vitis vinifera</name>
    <name type="common">Grape</name>
    <dbReference type="NCBI Taxonomy" id="29760"/>
    <lineage>
        <taxon>Eukaryota</taxon>
        <taxon>Viridiplantae</taxon>
        <taxon>Streptophyta</taxon>
        <taxon>Embryophyta</taxon>
        <taxon>Tracheophyta</taxon>
        <taxon>Spermatophyta</taxon>
        <taxon>Magnoliopsida</taxon>
        <taxon>eudicotyledons</taxon>
        <taxon>Gunneridae</taxon>
        <taxon>Pentapetalae</taxon>
        <taxon>rosids</taxon>
        <taxon>Vitales</taxon>
        <taxon>Vitaceae</taxon>
        <taxon>Viteae</taxon>
        <taxon>Vitis</taxon>
    </lineage>
</organism>
<evidence type="ECO:0000313" key="1">
    <source>
        <dbReference type="EMBL" id="RVW98158.1"/>
    </source>
</evidence>
<name>A0A438IN60_VITVI</name>
<sequence>MDQPWPPRDQILNTLIHEGDPTSHGVIIVIKLVIHEKPIGKFMGSRPIGKGTEHRKMNLEVIVPPMMNHHSPITQPTKHLLAREQMELLQDSSHVILRVPPL</sequence>
<dbReference type="EMBL" id="QGNW01000095">
    <property type="protein sequence ID" value="RVW98158.1"/>
    <property type="molecule type" value="Genomic_DNA"/>
</dbReference>
<dbReference type="Proteomes" id="UP000288805">
    <property type="component" value="Unassembled WGS sequence"/>
</dbReference>
<evidence type="ECO:0000313" key="2">
    <source>
        <dbReference type="Proteomes" id="UP000288805"/>
    </source>
</evidence>
<proteinExistence type="predicted"/>